<accession>A0A3P3W784</accession>
<comment type="caution">
    <text evidence="2">The sequence shown here is derived from an EMBL/GenBank/DDBJ whole genome shotgun (WGS) entry which is preliminary data.</text>
</comment>
<keyword evidence="3" id="KW-1185">Reference proteome</keyword>
<gene>
    <name evidence="2" type="ORF">EG240_09330</name>
</gene>
<dbReference type="EMBL" id="RQVQ01000018">
    <property type="protein sequence ID" value="RRJ90298.1"/>
    <property type="molecule type" value="Genomic_DNA"/>
</dbReference>
<dbReference type="RefSeq" id="WP_125019126.1">
    <property type="nucleotide sequence ID" value="NZ_RQVQ01000018.1"/>
</dbReference>
<name>A0A3P3W784_9FLAO</name>
<evidence type="ECO:0000256" key="1">
    <source>
        <dbReference type="SAM" id="SignalP"/>
    </source>
</evidence>
<feature type="chain" id="PRO_5017974735" description="Lipocalin-like domain-containing protein" evidence="1">
    <location>
        <begin position="18"/>
        <end position="127"/>
    </location>
</feature>
<proteinExistence type="predicted"/>
<dbReference type="OrthoDB" id="1356036at2"/>
<dbReference type="PROSITE" id="PS51257">
    <property type="entry name" value="PROKAR_LIPOPROTEIN"/>
    <property type="match status" value="1"/>
</dbReference>
<reference evidence="2 3" key="1">
    <citation type="submission" date="2018-11" db="EMBL/GenBank/DDBJ databases">
        <title>Flavobacterium sp. nov., YIM 102701-2 draft genome.</title>
        <authorList>
            <person name="Li G."/>
            <person name="Jiang Y."/>
        </authorList>
    </citation>
    <scope>NUCLEOTIDE SEQUENCE [LARGE SCALE GENOMIC DNA]</scope>
    <source>
        <strain evidence="2 3">YIM 102701-2</strain>
    </source>
</reference>
<protein>
    <recommendedName>
        <fullName evidence="4">Lipocalin-like domain-containing protein</fullName>
    </recommendedName>
</protein>
<dbReference type="Proteomes" id="UP000275719">
    <property type="component" value="Unassembled WGS sequence"/>
</dbReference>
<feature type="signal peptide" evidence="1">
    <location>
        <begin position="1"/>
        <end position="17"/>
    </location>
</feature>
<organism evidence="2 3">
    <name type="scientific">Paenimyroides tangerinum</name>
    <dbReference type="NCBI Taxonomy" id="2488728"/>
    <lineage>
        <taxon>Bacteria</taxon>
        <taxon>Pseudomonadati</taxon>
        <taxon>Bacteroidota</taxon>
        <taxon>Flavobacteriia</taxon>
        <taxon>Flavobacteriales</taxon>
        <taxon>Flavobacteriaceae</taxon>
        <taxon>Paenimyroides</taxon>
    </lineage>
</organism>
<evidence type="ECO:0008006" key="4">
    <source>
        <dbReference type="Google" id="ProtNLM"/>
    </source>
</evidence>
<dbReference type="AlphaFoldDB" id="A0A3P3W784"/>
<keyword evidence="1" id="KW-0732">Signal</keyword>
<evidence type="ECO:0000313" key="3">
    <source>
        <dbReference type="Proteomes" id="UP000275719"/>
    </source>
</evidence>
<evidence type="ECO:0000313" key="2">
    <source>
        <dbReference type="EMBL" id="RRJ90298.1"/>
    </source>
</evidence>
<sequence length="127" mass="14546">MKSLKFILLFLVFTMLASCSGSDFYKGLWKAKDSNGNQVQINFEPESFSVKDTLGNSREYNYTQNSIKTSNSIKTYGIKLSDGRGYQINFPNTTTDDVALIMDEKGKVIYTISRNEYIVYEDIYKLN</sequence>